<keyword evidence="3" id="KW-1185">Reference proteome</keyword>
<organism evidence="2 3">
    <name type="scientific">Jeotgalibacillus proteolyticus</name>
    <dbReference type="NCBI Taxonomy" id="2082395"/>
    <lineage>
        <taxon>Bacteria</taxon>
        <taxon>Bacillati</taxon>
        <taxon>Bacillota</taxon>
        <taxon>Bacilli</taxon>
        <taxon>Bacillales</taxon>
        <taxon>Caryophanaceae</taxon>
        <taxon>Jeotgalibacillus</taxon>
    </lineage>
</organism>
<evidence type="ECO:0000313" key="2">
    <source>
        <dbReference type="EMBL" id="PPA71724.1"/>
    </source>
</evidence>
<dbReference type="SUPFAM" id="SSF53335">
    <property type="entry name" value="S-adenosyl-L-methionine-dependent methyltransferases"/>
    <property type="match status" value="1"/>
</dbReference>
<dbReference type="PANTHER" id="PTHR43861">
    <property type="entry name" value="TRANS-ACONITATE 2-METHYLTRANSFERASE-RELATED"/>
    <property type="match status" value="1"/>
</dbReference>
<gene>
    <name evidence="2" type="ORF">C4B60_06645</name>
</gene>
<dbReference type="Proteomes" id="UP000239047">
    <property type="component" value="Unassembled WGS sequence"/>
</dbReference>
<dbReference type="EMBL" id="PREZ01000002">
    <property type="protein sequence ID" value="PPA71724.1"/>
    <property type="molecule type" value="Genomic_DNA"/>
</dbReference>
<feature type="domain" description="Methyltransferase" evidence="1">
    <location>
        <begin position="34"/>
        <end position="145"/>
    </location>
</feature>
<dbReference type="InterPro" id="IPR025714">
    <property type="entry name" value="Methyltranfer_dom"/>
</dbReference>
<dbReference type="GO" id="GO:0032259">
    <property type="term" value="P:methylation"/>
    <property type="evidence" value="ECO:0007669"/>
    <property type="project" value="UniProtKB-KW"/>
</dbReference>
<reference evidence="2 3" key="1">
    <citation type="submission" date="2018-02" db="EMBL/GenBank/DDBJ databases">
        <title>Jeotgalibacillus proteolyticum sp. nov. a protease producing bacterium isolated from ocean sediments of Laizhou Bay.</title>
        <authorList>
            <person name="Li Y."/>
        </authorList>
    </citation>
    <scope>NUCLEOTIDE SEQUENCE [LARGE SCALE GENOMIC DNA]</scope>
    <source>
        <strain evidence="2 3">22-7</strain>
    </source>
</reference>
<proteinExistence type="predicted"/>
<dbReference type="Gene3D" id="3.40.50.150">
    <property type="entry name" value="Vaccinia Virus protein VP39"/>
    <property type="match status" value="1"/>
</dbReference>
<dbReference type="GO" id="GO:0008168">
    <property type="term" value="F:methyltransferase activity"/>
    <property type="evidence" value="ECO:0007669"/>
    <property type="project" value="UniProtKB-KW"/>
</dbReference>
<dbReference type="OrthoDB" id="9791837at2"/>
<evidence type="ECO:0000313" key="3">
    <source>
        <dbReference type="Proteomes" id="UP000239047"/>
    </source>
</evidence>
<sequence length="257" mass="29327">MGIDFHSSKNSYSYTTRTADESWREAVKKLVPLKGIKILDVGCGGGIYTKALSLLGASEVVGIDFSKAAIKAARENCHEYKNTSFEHGSAYETGQQSGSYQVVLERALIHHLDDLTKCFEEACRVLEKNGIFIVQDRTLEDCLLEGNDHHIRGYIFSQFPELIEKERNRRHGSQAVKEALKDAGFTHVEEVKLWETRKIYEKKEQLLQDISDKIGRSILHEIDDQKLTTLVQFLDAKLPDGEIIEKDRWTIWKAVKE</sequence>
<dbReference type="AlphaFoldDB" id="A0A2S5GFP1"/>
<keyword evidence="2" id="KW-0808">Transferase</keyword>
<dbReference type="RefSeq" id="WP_104057213.1">
    <property type="nucleotide sequence ID" value="NZ_PREZ01000002.1"/>
</dbReference>
<dbReference type="CDD" id="cd02440">
    <property type="entry name" value="AdoMet_MTases"/>
    <property type="match status" value="1"/>
</dbReference>
<name>A0A2S5GFP1_9BACL</name>
<comment type="caution">
    <text evidence="2">The sequence shown here is derived from an EMBL/GenBank/DDBJ whole genome shotgun (WGS) entry which is preliminary data.</text>
</comment>
<dbReference type="Pfam" id="PF13847">
    <property type="entry name" value="Methyltransf_31"/>
    <property type="match status" value="1"/>
</dbReference>
<protein>
    <submittedName>
        <fullName evidence="2">SAM-dependent methyltransferase</fullName>
    </submittedName>
</protein>
<evidence type="ECO:0000259" key="1">
    <source>
        <dbReference type="Pfam" id="PF13847"/>
    </source>
</evidence>
<dbReference type="PANTHER" id="PTHR43861:SF1">
    <property type="entry name" value="TRANS-ACONITATE 2-METHYLTRANSFERASE"/>
    <property type="match status" value="1"/>
</dbReference>
<accession>A0A2S5GFP1</accession>
<keyword evidence="2" id="KW-0489">Methyltransferase</keyword>
<dbReference type="InterPro" id="IPR029063">
    <property type="entry name" value="SAM-dependent_MTases_sf"/>
</dbReference>